<feature type="signal peptide" evidence="1">
    <location>
        <begin position="1"/>
        <end position="23"/>
    </location>
</feature>
<evidence type="ECO:0000256" key="1">
    <source>
        <dbReference type="SAM" id="SignalP"/>
    </source>
</evidence>
<name>A0A940ICD5_9PROT</name>
<keyword evidence="1" id="KW-0732">Signal</keyword>
<gene>
    <name evidence="2" type="ORF">IAC77_03790</name>
</gene>
<sequence length="261" mass="26645">MKQFFCMITVAGGLAIMAGNATALTVTQCASIFSDQHCATFGVGDANNCTCDACQADYPVRGGSIERQNVVLYNLCGCTGNGSCGINPDTAYKSGTYTCVNGRADWSTCLPTSGGSGGSSCSGYEKCSSASSGGCRNFSITVDGVLYCNTGESCNTTAPGVAAAVMVSQYCSDYMGVGGACASFCAVMGCQPGWTPAPDRRSCVCAQGYYSNSSNDCVQCPDGGTTGGIGASSITACYIPANQSISDSTGTYVYTQNCFYK</sequence>
<evidence type="ECO:0000313" key="2">
    <source>
        <dbReference type="EMBL" id="MBO8407551.1"/>
    </source>
</evidence>
<accession>A0A940ICD5</accession>
<dbReference type="AlphaFoldDB" id="A0A940ICD5"/>
<organism evidence="2 3">
    <name type="scientific">Candidatus Enterousia excrementavium</name>
    <dbReference type="NCBI Taxonomy" id="2840789"/>
    <lineage>
        <taxon>Bacteria</taxon>
        <taxon>Pseudomonadati</taxon>
        <taxon>Pseudomonadota</taxon>
        <taxon>Alphaproteobacteria</taxon>
        <taxon>Candidatus Enterousia</taxon>
    </lineage>
</organism>
<dbReference type="Proteomes" id="UP000721442">
    <property type="component" value="Unassembled WGS sequence"/>
</dbReference>
<reference evidence="2" key="2">
    <citation type="journal article" date="2021" name="PeerJ">
        <title>Extensive microbial diversity within the chicken gut microbiome revealed by metagenomics and culture.</title>
        <authorList>
            <person name="Gilroy R."/>
            <person name="Ravi A."/>
            <person name="Getino M."/>
            <person name="Pursley I."/>
            <person name="Horton D.L."/>
            <person name="Alikhan N.F."/>
            <person name="Baker D."/>
            <person name="Gharbi K."/>
            <person name="Hall N."/>
            <person name="Watson M."/>
            <person name="Adriaenssens E.M."/>
            <person name="Foster-Nyarko E."/>
            <person name="Jarju S."/>
            <person name="Secka A."/>
            <person name="Antonio M."/>
            <person name="Oren A."/>
            <person name="Chaudhuri R.R."/>
            <person name="La Ragione R."/>
            <person name="Hildebrand F."/>
            <person name="Pallen M.J."/>
        </authorList>
    </citation>
    <scope>NUCLEOTIDE SEQUENCE</scope>
    <source>
        <strain evidence="2">B1-16210</strain>
    </source>
</reference>
<evidence type="ECO:0000313" key="3">
    <source>
        <dbReference type="Proteomes" id="UP000721442"/>
    </source>
</evidence>
<dbReference type="EMBL" id="JADINE010000046">
    <property type="protein sequence ID" value="MBO8407551.1"/>
    <property type="molecule type" value="Genomic_DNA"/>
</dbReference>
<feature type="chain" id="PRO_5037161021" evidence="1">
    <location>
        <begin position="24"/>
        <end position="261"/>
    </location>
</feature>
<reference evidence="2" key="1">
    <citation type="submission" date="2020-10" db="EMBL/GenBank/DDBJ databases">
        <authorList>
            <person name="Gilroy R."/>
        </authorList>
    </citation>
    <scope>NUCLEOTIDE SEQUENCE</scope>
    <source>
        <strain evidence="2">B1-16210</strain>
    </source>
</reference>
<protein>
    <submittedName>
        <fullName evidence="2">Uncharacterized protein</fullName>
    </submittedName>
</protein>
<proteinExistence type="predicted"/>
<comment type="caution">
    <text evidence="2">The sequence shown here is derived from an EMBL/GenBank/DDBJ whole genome shotgun (WGS) entry which is preliminary data.</text>
</comment>